<accession>A0A4R7W422</accession>
<evidence type="ECO:0000256" key="1">
    <source>
        <dbReference type="ARBA" id="ARBA00022448"/>
    </source>
</evidence>
<comment type="caution">
    <text evidence="6">The sequence shown here is derived from an EMBL/GenBank/DDBJ whole genome shotgun (WGS) entry which is preliminary data.</text>
</comment>
<keyword evidence="1" id="KW-0813">Transport</keyword>
<dbReference type="InterPro" id="IPR017871">
    <property type="entry name" value="ABC_transporter-like_CS"/>
</dbReference>
<dbReference type="PROSITE" id="PS00211">
    <property type="entry name" value="ABC_TRANSPORTER_1"/>
    <property type="match status" value="1"/>
</dbReference>
<dbReference type="PANTHER" id="PTHR42788">
    <property type="entry name" value="TAURINE IMPORT ATP-BINDING PROTEIN-RELATED"/>
    <property type="match status" value="1"/>
</dbReference>
<gene>
    <name evidence="6" type="ORF">CLV71_102434</name>
</gene>
<dbReference type="GO" id="GO:0005524">
    <property type="term" value="F:ATP binding"/>
    <property type="evidence" value="ECO:0007669"/>
    <property type="project" value="UniProtKB-KW"/>
</dbReference>
<proteinExistence type="predicted"/>
<protein>
    <submittedName>
        <fullName evidence="6">NitT/TauT family transport system ATP-binding protein</fullName>
    </submittedName>
</protein>
<dbReference type="OrthoDB" id="4533303at2"/>
<evidence type="ECO:0000256" key="2">
    <source>
        <dbReference type="ARBA" id="ARBA00022741"/>
    </source>
</evidence>
<dbReference type="PANTHER" id="PTHR42788:SF13">
    <property type="entry name" value="ALIPHATIC SULFONATES IMPORT ATP-BINDING PROTEIN SSUB"/>
    <property type="match status" value="1"/>
</dbReference>
<organism evidence="6 7">
    <name type="scientific">Actinophytocola oryzae</name>
    <dbReference type="NCBI Taxonomy" id="502181"/>
    <lineage>
        <taxon>Bacteria</taxon>
        <taxon>Bacillati</taxon>
        <taxon>Actinomycetota</taxon>
        <taxon>Actinomycetes</taxon>
        <taxon>Pseudonocardiales</taxon>
        <taxon>Pseudonocardiaceae</taxon>
    </lineage>
</organism>
<dbReference type="InterPro" id="IPR027417">
    <property type="entry name" value="P-loop_NTPase"/>
</dbReference>
<evidence type="ECO:0000256" key="4">
    <source>
        <dbReference type="SAM" id="MobiDB-lite"/>
    </source>
</evidence>
<evidence type="ECO:0000256" key="3">
    <source>
        <dbReference type="ARBA" id="ARBA00022840"/>
    </source>
</evidence>
<keyword evidence="7" id="KW-1185">Reference proteome</keyword>
<dbReference type="EMBL" id="SOCP01000002">
    <property type="protein sequence ID" value="TDV56367.1"/>
    <property type="molecule type" value="Genomic_DNA"/>
</dbReference>
<reference evidence="6 7" key="1">
    <citation type="submission" date="2019-03" db="EMBL/GenBank/DDBJ databases">
        <title>Genomic Encyclopedia of Archaeal and Bacterial Type Strains, Phase II (KMG-II): from individual species to whole genera.</title>
        <authorList>
            <person name="Goeker M."/>
        </authorList>
    </citation>
    <scope>NUCLEOTIDE SEQUENCE [LARGE SCALE GENOMIC DNA]</scope>
    <source>
        <strain evidence="6 7">DSM 45499</strain>
    </source>
</reference>
<name>A0A4R7W422_9PSEU</name>
<dbReference type="CDD" id="cd03293">
    <property type="entry name" value="ABC_NrtD_SsuB_transporters"/>
    <property type="match status" value="1"/>
</dbReference>
<dbReference type="GO" id="GO:0016887">
    <property type="term" value="F:ATP hydrolysis activity"/>
    <property type="evidence" value="ECO:0007669"/>
    <property type="project" value="InterPro"/>
</dbReference>
<dbReference type="InterPro" id="IPR003439">
    <property type="entry name" value="ABC_transporter-like_ATP-bd"/>
</dbReference>
<dbReference type="Gene3D" id="3.40.50.300">
    <property type="entry name" value="P-loop containing nucleotide triphosphate hydrolases"/>
    <property type="match status" value="1"/>
</dbReference>
<keyword evidence="3 6" id="KW-0067">ATP-binding</keyword>
<dbReference type="SUPFAM" id="SSF52540">
    <property type="entry name" value="P-loop containing nucleoside triphosphate hydrolases"/>
    <property type="match status" value="1"/>
</dbReference>
<dbReference type="Pfam" id="PF00005">
    <property type="entry name" value="ABC_tran"/>
    <property type="match status" value="1"/>
</dbReference>
<sequence>MRQETTVHDGAAAEETGAGTTPDISFNHVGKRFFKKGKPFQALGDAHFDVQPGEFLSIVGPSGCGKSTLLNITAGLMKPSSGDVRYKGEPVTEVNTDVGYMTQADTLLPWRTVRQNIAVPLEIRHSPRAERGDRIDEMVEKVGLKEFGNHYPAELSGGMRKRVLLARTLIYQPETLLMDEPFGALDAQLKLVLQQELLRLWAEAGTTIMFVTHDLAEAVTLSDRVVVVSSRPGTMRTIKTIDIPRPRAVFDVRFNDRFRELQQELWAILQDDMMEGGEM</sequence>
<evidence type="ECO:0000259" key="5">
    <source>
        <dbReference type="PROSITE" id="PS50893"/>
    </source>
</evidence>
<dbReference type="Proteomes" id="UP000294927">
    <property type="component" value="Unassembled WGS sequence"/>
</dbReference>
<keyword evidence="2" id="KW-0547">Nucleotide-binding</keyword>
<evidence type="ECO:0000313" key="7">
    <source>
        <dbReference type="Proteomes" id="UP000294927"/>
    </source>
</evidence>
<dbReference type="InterPro" id="IPR050166">
    <property type="entry name" value="ABC_transporter_ATP-bind"/>
</dbReference>
<dbReference type="PROSITE" id="PS50893">
    <property type="entry name" value="ABC_TRANSPORTER_2"/>
    <property type="match status" value="1"/>
</dbReference>
<feature type="region of interest" description="Disordered" evidence="4">
    <location>
        <begin position="1"/>
        <end position="23"/>
    </location>
</feature>
<dbReference type="SMART" id="SM00382">
    <property type="entry name" value="AAA"/>
    <property type="match status" value="1"/>
</dbReference>
<dbReference type="RefSeq" id="WP_133901616.1">
    <property type="nucleotide sequence ID" value="NZ_SOCP01000002.1"/>
</dbReference>
<feature type="domain" description="ABC transporter" evidence="5">
    <location>
        <begin position="24"/>
        <end position="255"/>
    </location>
</feature>
<dbReference type="InterPro" id="IPR003593">
    <property type="entry name" value="AAA+_ATPase"/>
</dbReference>
<dbReference type="AlphaFoldDB" id="A0A4R7W422"/>
<evidence type="ECO:0000313" key="6">
    <source>
        <dbReference type="EMBL" id="TDV56367.1"/>
    </source>
</evidence>